<organism evidence="1 2">
    <name type="scientific">Henosepilachna vigintioctopunctata</name>
    <dbReference type="NCBI Taxonomy" id="420089"/>
    <lineage>
        <taxon>Eukaryota</taxon>
        <taxon>Metazoa</taxon>
        <taxon>Ecdysozoa</taxon>
        <taxon>Arthropoda</taxon>
        <taxon>Hexapoda</taxon>
        <taxon>Insecta</taxon>
        <taxon>Pterygota</taxon>
        <taxon>Neoptera</taxon>
        <taxon>Endopterygota</taxon>
        <taxon>Coleoptera</taxon>
        <taxon>Polyphaga</taxon>
        <taxon>Cucujiformia</taxon>
        <taxon>Coccinelloidea</taxon>
        <taxon>Coccinellidae</taxon>
        <taxon>Epilachninae</taxon>
        <taxon>Epilachnini</taxon>
        <taxon>Henosepilachna</taxon>
    </lineage>
</organism>
<gene>
    <name evidence="1" type="ORF">WA026_012809</name>
</gene>
<dbReference type="PANTHER" id="PTHR33332">
    <property type="entry name" value="REVERSE TRANSCRIPTASE DOMAIN-CONTAINING PROTEIN"/>
    <property type="match status" value="1"/>
</dbReference>
<accession>A0AAW1TSU3</accession>
<proteinExistence type="predicted"/>
<dbReference type="EMBL" id="JARQZJ010000006">
    <property type="protein sequence ID" value="KAK9871434.1"/>
    <property type="molecule type" value="Genomic_DNA"/>
</dbReference>
<evidence type="ECO:0000313" key="1">
    <source>
        <dbReference type="EMBL" id="KAK9871434.1"/>
    </source>
</evidence>
<name>A0AAW1TSU3_9CUCU</name>
<dbReference type="AlphaFoldDB" id="A0AAW1TSU3"/>
<reference evidence="1 2" key="1">
    <citation type="submission" date="2023-03" db="EMBL/GenBank/DDBJ databases">
        <title>Genome insight into feeding habits of ladybird beetles.</title>
        <authorList>
            <person name="Li H.-S."/>
            <person name="Huang Y.-H."/>
            <person name="Pang H."/>
        </authorList>
    </citation>
    <scope>NUCLEOTIDE SEQUENCE [LARGE SCALE GENOMIC DNA]</scope>
    <source>
        <strain evidence="1">SYSU_2023b</strain>
        <tissue evidence="1">Whole body</tissue>
    </source>
</reference>
<evidence type="ECO:0008006" key="3">
    <source>
        <dbReference type="Google" id="ProtNLM"/>
    </source>
</evidence>
<protein>
    <recommendedName>
        <fullName evidence="3">Reverse transcriptase domain-containing protein</fullName>
    </recommendedName>
</protein>
<keyword evidence="2" id="KW-1185">Reference proteome</keyword>
<evidence type="ECO:0000313" key="2">
    <source>
        <dbReference type="Proteomes" id="UP001431783"/>
    </source>
</evidence>
<sequence>MLIDCLTVHNRMYVDDLKIYRKIETYEDCISLQDDPTAVSDWCYHNKLNINITKCNVVTFTKKKRPIQFDYTINETTLIRFSEIRDLGIIFDQKFSFVPHINKNRFGAKSLEVGRDLLSLKFLYNLLHGYIDCPRLIGSIDFHVPKQCSNQFFSLGTPKTISLVQLPIDICAPYCI</sequence>
<dbReference type="Proteomes" id="UP001431783">
    <property type="component" value="Unassembled WGS sequence"/>
</dbReference>
<comment type="caution">
    <text evidence="1">The sequence shown here is derived from an EMBL/GenBank/DDBJ whole genome shotgun (WGS) entry which is preliminary data.</text>
</comment>